<gene>
    <name evidence="7" type="ORF">BTE48_02225</name>
</gene>
<feature type="modified residue" description="N6-(pyridoxal phosphate)lysine" evidence="5">
    <location>
        <position position="49"/>
    </location>
</feature>
<dbReference type="GO" id="GO:0019148">
    <property type="term" value="F:D-cysteine desulfhydrase activity"/>
    <property type="evidence" value="ECO:0007669"/>
    <property type="project" value="TreeGrafter"/>
</dbReference>
<dbReference type="InterPro" id="IPR001926">
    <property type="entry name" value="TrpB-like_PALP"/>
</dbReference>
<organism evidence="7 8">
    <name type="scientific">Oceanospirillum multiglobuliferum</name>
    <dbReference type="NCBI Taxonomy" id="64969"/>
    <lineage>
        <taxon>Bacteria</taxon>
        <taxon>Pseudomonadati</taxon>
        <taxon>Pseudomonadota</taxon>
        <taxon>Gammaproteobacteria</taxon>
        <taxon>Oceanospirillales</taxon>
        <taxon>Oceanospirillaceae</taxon>
        <taxon>Oceanospirillum</taxon>
    </lineage>
</organism>
<name>A0A1V4T9Z9_9GAMM</name>
<reference evidence="7 8" key="1">
    <citation type="submission" date="2017-01" db="EMBL/GenBank/DDBJ databases">
        <title>Genome Sequencing of a Marine Spirillum, Oceanospirillum multiglobuliferum ATCC 33336, from Japan.</title>
        <authorList>
            <person name="Carney J.G."/>
            <person name="Trachtenberg A.M."/>
            <person name="Rheaume B.A."/>
            <person name="Linnane J.D."/>
            <person name="Pitts N.L."/>
            <person name="Mykles D.L."/>
            <person name="Maclea K.S."/>
        </authorList>
    </citation>
    <scope>NUCLEOTIDE SEQUENCE [LARGE SCALE GENOMIC DNA]</scope>
    <source>
        <strain evidence="7 8">ATCC 33336</strain>
    </source>
</reference>
<sequence length="329" mass="36308">MTVASVQALEQQLQPPVLQAVQHPLLTEHQVQLWFFRTDLVDPIISGNKWFKLKYNLVQALQQKAAGVLSFGGAWSNHLHALAAACEKLALPVTAIIRGEPELIGKSLMLQEFQQMGGQLHFVSRSEYRERENPSWLAKLQQQYPNYFLVPEGGSSAYAEQGLLELAYALEVEIKTLALQPNQIWCALGTGGTFAGLLSGRTLAYELIGVPVLKGGHFLAETVQKKLQQSVVKSPAFNASFNLLLDGHRGGYGKADKQYLAWMEHFTQQTGVPLDPIYTGKLCYRFFQALEQGSVVQGSQVVLLHTGGLQGRRGYDLSWPNIGGALLYG</sequence>
<dbReference type="Pfam" id="PF00291">
    <property type="entry name" value="PALP"/>
    <property type="match status" value="1"/>
</dbReference>
<evidence type="ECO:0000259" key="6">
    <source>
        <dbReference type="Pfam" id="PF00291"/>
    </source>
</evidence>
<dbReference type="PANTHER" id="PTHR43780:SF2">
    <property type="entry name" value="1-AMINOCYCLOPROPANE-1-CARBOXYLATE DEAMINASE-RELATED"/>
    <property type="match status" value="1"/>
</dbReference>
<evidence type="ECO:0000256" key="1">
    <source>
        <dbReference type="ARBA" id="ARBA00001933"/>
    </source>
</evidence>
<keyword evidence="3 5" id="KW-0663">Pyridoxal phosphate</keyword>
<dbReference type="EMBL" id="MTSM01000002">
    <property type="protein sequence ID" value="OPX56844.1"/>
    <property type="molecule type" value="Genomic_DNA"/>
</dbReference>
<evidence type="ECO:0000256" key="5">
    <source>
        <dbReference type="PIRSR" id="PIRSR006278-2"/>
    </source>
</evidence>
<dbReference type="InterPro" id="IPR036052">
    <property type="entry name" value="TrpB-like_PALP_sf"/>
</dbReference>
<comment type="caution">
    <text evidence="7">The sequence shown here is derived from an EMBL/GenBank/DDBJ whole genome shotgun (WGS) entry which is preliminary data.</text>
</comment>
<evidence type="ECO:0000256" key="3">
    <source>
        <dbReference type="ARBA" id="ARBA00022898"/>
    </source>
</evidence>
<comment type="cofactor">
    <cofactor evidence="1">
        <name>pyridoxal 5'-phosphate</name>
        <dbReference type="ChEBI" id="CHEBI:597326"/>
    </cofactor>
</comment>
<evidence type="ECO:0000256" key="2">
    <source>
        <dbReference type="ARBA" id="ARBA00008639"/>
    </source>
</evidence>
<comment type="similarity">
    <text evidence="2">Belongs to the ACC deaminase/D-cysteine desulfhydrase family.</text>
</comment>
<dbReference type="STRING" id="64969.SAMN02745127_00395"/>
<dbReference type="InterPro" id="IPR027278">
    <property type="entry name" value="ACCD_DCysDesulf"/>
</dbReference>
<proteinExistence type="inferred from homology"/>
<evidence type="ECO:0000313" key="7">
    <source>
        <dbReference type="EMBL" id="OPX56844.1"/>
    </source>
</evidence>
<dbReference type="PANTHER" id="PTHR43780">
    <property type="entry name" value="1-AMINOCYCLOPROPANE-1-CARBOXYLATE DEAMINASE-RELATED"/>
    <property type="match status" value="1"/>
</dbReference>
<feature type="domain" description="Tryptophan synthase beta chain-like PALP" evidence="6">
    <location>
        <begin position="28"/>
        <end position="307"/>
    </location>
</feature>
<feature type="active site" description="Nucleophile" evidence="4">
    <location>
        <position position="76"/>
    </location>
</feature>
<dbReference type="Gene3D" id="3.40.50.1100">
    <property type="match status" value="2"/>
</dbReference>
<protein>
    <recommendedName>
        <fullName evidence="6">Tryptophan synthase beta chain-like PALP domain-containing protein</fullName>
    </recommendedName>
</protein>
<keyword evidence="8" id="KW-1185">Reference proteome</keyword>
<dbReference type="AlphaFoldDB" id="A0A1V4T9Z9"/>
<dbReference type="Proteomes" id="UP000191418">
    <property type="component" value="Unassembled WGS sequence"/>
</dbReference>
<dbReference type="SUPFAM" id="SSF53686">
    <property type="entry name" value="Tryptophan synthase beta subunit-like PLP-dependent enzymes"/>
    <property type="match status" value="1"/>
</dbReference>
<accession>A0A1V4T9Z9</accession>
<evidence type="ECO:0000256" key="4">
    <source>
        <dbReference type="PIRSR" id="PIRSR006278-1"/>
    </source>
</evidence>
<dbReference type="PIRSF" id="PIRSF006278">
    <property type="entry name" value="ACCD_DCysDesulf"/>
    <property type="match status" value="1"/>
</dbReference>
<evidence type="ECO:0000313" key="8">
    <source>
        <dbReference type="Proteomes" id="UP000191418"/>
    </source>
</evidence>